<evidence type="ECO:0008006" key="12">
    <source>
        <dbReference type="Google" id="ProtNLM"/>
    </source>
</evidence>
<keyword evidence="2" id="KW-1003">Cell membrane</keyword>
<feature type="transmembrane region" description="Helical" evidence="7">
    <location>
        <begin position="682"/>
        <end position="709"/>
    </location>
</feature>
<dbReference type="Pfam" id="PF12704">
    <property type="entry name" value="MacB_PCD"/>
    <property type="match status" value="2"/>
</dbReference>
<evidence type="ECO:0000259" key="8">
    <source>
        <dbReference type="Pfam" id="PF02687"/>
    </source>
</evidence>
<evidence type="ECO:0000256" key="3">
    <source>
        <dbReference type="ARBA" id="ARBA00022692"/>
    </source>
</evidence>
<dbReference type="GO" id="GO:0005886">
    <property type="term" value="C:plasma membrane"/>
    <property type="evidence" value="ECO:0007669"/>
    <property type="project" value="UniProtKB-SubCell"/>
</dbReference>
<dbReference type="InterPro" id="IPR025857">
    <property type="entry name" value="MacB_PCD"/>
</dbReference>
<dbReference type="InterPro" id="IPR050250">
    <property type="entry name" value="Macrolide_Exporter_MacB"/>
</dbReference>
<feature type="transmembrane region" description="Helical" evidence="7">
    <location>
        <begin position="773"/>
        <end position="792"/>
    </location>
</feature>
<dbReference type="InterPro" id="IPR003838">
    <property type="entry name" value="ABC3_permease_C"/>
</dbReference>
<feature type="domain" description="MacB-like periplasmic core" evidence="9">
    <location>
        <begin position="21"/>
        <end position="236"/>
    </location>
</feature>
<accession>A0AA37Q301</accession>
<organism evidence="10 11">
    <name type="scientific">Roseisolibacter agri</name>
    <dbReference type="NCBI Taxonomy" id="2014610"/>
    <lineage>
        <taxon>Bacteria</taxon>
        <taxon>Pseudomonadati</taxon>
        <taxon>Gemmatimonadota</taxon>
        <taxon>Gemmatimonadia</taxon>
        <taxon>Gemmatimonadales</taxon>
        <taxon>Gemmatimonadaceae</taxon>
        <taxon>Roseisolibacter</taxon>
    </lineage>
</organism>
<feature type="transmembrane region" description="Helical" evidence="7">
    <location>
        <begin position="20"/>
        <end position="42"/>
    </location>
</feature>
<feature type="transmembrane region" description="Helical" evidence="7">
    <location>
        <begin position="425"/>
        <end position="444"/>
    </location>
</feature>
<keyword evidence="5 7" id="KW-0472">Membrane</keyword>
<keyword evidence="11" id="KW-1185">Reference proteome</keyword>
<feature type="transmembrane region" description="Helical" evidence="7">
    <location>
        <begin position="373"/>
        <end position="394"/>
    </location>
</feature>
<dbReference type="AlphaFoldDB" id="A0AA37Q301"/>
<evidence type="ECO:0000256" key="6">
    <source>
        <dbReference type="ARBA" id="ARBA00038076"/>
    </source>
</evidence>
<comment type="subcellular location">
    <subcellularLocation>
        <location evidence="1">Cell membrane</location>
        <topology evidence="1">Multi-pass membrane protein</topology>
    </subcellularLocation>
</comment>
<feature type="transmembrane region" description="Helical" evidence="7">
    <location>
        <begin position="730"/>
        <end position="753"/>
    </location>
</feature>
<keyword evidence="4 7" id="KW-1133">Transmembrane helix</keyword>
<evidence type="ECO:0000256" key="5">
    <source>
        <dbReference type="ARBA" id="ARBA00023136"/>
    </source>
</evidence>
<dbReference type="PANTHER" id="PTHR30572">
    <property type="entry name" value="MEMBRANE COMPONENT OF TRANSPORTER-RELATED"/>
    <property type="match status" value="1"/>
</dbReference>
<dbReference type="Proteomes" id="UP001161325">
    <property type="component" value="Unassembled WGS sequence"/>
</dbReference>
<sequence length="809" mass="86061">MAVLTQLRSILRGLRRAPGFTAAAILCIALGIGANTAIFSAVRAVLLHPVATPDVDRVVAIRQDLLPIKLLDVELAPTEVLDLAERRELFQAVASYTGRGFVLEQGGTSTRFDGVRTLGDYFAMFRVRPYLGRLYTADDSRDGRHQVAVLTYGLWREQFGGDSSVVGRTVRLNDAAHEIVGVLPPDFKYPRQARILVPERMDSAYRERMRGRLNMTTFARLRDGVTLQQAQAGLQATMAAWRARGGAEDGGYGVAGNHRMYVTPFVAFDAGQLRPILLVLLGAVGLVLLIACANVASLQLVRATARTRELAVHAALGAERGRIARRLLGESALLAAAGGMLGVAIGWATTRLLVALAPAEQLALRELRLDGPVLLATALVTVTAALLSGTLPALRGARVDLRGMLQEGMRGGTGGIERHRALRGAVVGQVALSFVLLLASGVMLRSLSQLLAVDPGFRPARITTAAITLPFARYAKTDAAIRFYADLTERLRATPGVEAVSVTTALPLRDGSGNSSPFTILGRDTTGQGEPPHANIVAVDAHYFRTMGIPLLRGRTFEPQDDARPADGTMTFIIDEELARKYFPNEDPIGKRINQGPDGVIVGVVGSVRQAGLGAPQKASVYYNYRQGWWSNLTVVARTTLADEAAARTIRDAVRALDPQVPTYDVAAMPEVVSRSLGTRRFGVVVLGGFALVAVLLAVLGVYGVLSYVVAQRVRELGIRAALGADQLRVATLVLGQGARLVGAGLALGALGYVALGQSLQSLVFGVGPRDPVTLLIGGTLLAGAALLASWLPARRAARIDPATALRAD</sequence>
<evidence type="ECO:0000256" key="4">
    <source>
        <dbReference type="ARBA" id="ARBA00022989"/>
    </source>
</evidence>
<protein>
    <recommendedName>
        <fullName evidence="12">Macrolide export ATP-binding/permease protein MacB</fullName>
    </recommendedName>
</protein>
<evidence type="ECO:0000256" key="1">
    <source>
        <dbReference type="ARBA" id="ARBA00004651"/>
    </source>
</evidence>
<dbReference type="GO" id="GO:0022857">
    <property type="term" value="F:transmembrane transporter activity"/>
    <property type="evidence" value="ECO:0007669"/>
    <property type="project" value="TreeGrafter"/>
</dbReference>
<feature type="transmembrane region" description="Helical" evidence="7">
    <location>
        <begin position="276"/>
        <end position="298"/>
    </location>
</feature>
<evidence type="ECO:0000313" key="10">
    <source>
        <dbReference type="EMBL" id="GLC25449.1"/>
    </source>
</evidence>
<reference evidence="10" key="1">
    <citation type="submission" date="2022-08" db="EMBL/GenBank/DDBJ databases">
        <title>Draft genome sequencing of Roseisolibacter agri AW1220.</title>
        <authorList>
            <person name="Tobiishi Y."/>
            <person name="Tonouchi A."/>
        </authorList>
    </citation>
    <scope>NUCLEOTIDE SEQUENCE</scope>
    <source>
        <strain evidence="10">AW1220</strain>
    </source>
</reference>
<keyword evidence="3 7" id="KW-0812">Transmembrane</keyword>
<evidence type="ECO:0000313" key="11">
    <source>
        <dbReference type="Proteomes" id="UP001161325"/>
    </source>
</evidence>
<feature type="domain" description="ABC3 transporter permease C-terminal" evidence="8">
    <location>
        <begin position="690"/>
        <end position="802"/>
    </location>
</feature>
<dbReference type="PANTHER" id="PTHR30572:SF4">
    <property type="entry name" value="ABC TRANSPORTER PERMEASE YTRF"/>
    <property type="match status" value="1"/>
</dbReference>
<proteinExistence type="inferred from homology"/>
<dbReference type="EMBL" id="BRXS01000003">
    <property type="protein sequence ID" value="GLC25449.1"/>
    <property type="molecule type" value="Genomic_DNA"/>
</dbReference>
<gene>
    <name evidence="10" type="ORF">rosag_19620</name>
</gene>
<feature type="transmembrane region" description="Helical" evidence="7">
    <location>
        <begin position="332"/>
        <end position="353"/>
    </location>
</feature>
<dbReference type="Pfam" id="PF02687">
    <property type="entry name" value="FtsX"/>
    <property type="match status" value="2"/>
</dbReference>
<evidence type="ECO:0000256" key="2">
    <source>
        <dbReference type="ARBA" id="ARBA00022475"/>
    </source>
</evidence>
<evidence type="ECO:0000259" key="9">
    <source>
        <dbReference type="Pfam" id="PF12704"/>
    </source>
</evidence>
<feature type="domain" description="ABC3 transporter permease C-terminal" evidence="8">
    <location>
        <begin position="283"/>
        <end position="398"/>
    </location>
</feature>
<evidence type="ECO:0000256" key="7">
    <source>
        <dbReference type="SAM" id="Phobius"/>
    </source>
</evidence>
<comment type="caution">
    <text evidence="10">The sequence shown here is derived from an EMBL/GenBank/DDBJ whole genome shotgun (WGS) entry which is preliminary data.</text>
</comment>
<feature type="domain" description="MacB-like periplasmic core" evidence="9">
    <location>
        <begin position="448"/>
        <end position="652"/>
    </location>
</feature>
<name>A0AA37Q301_9BACT</name>
<dbReference type="NCBIfam" id="TIGR03434">
    <property type="entry name" value="ADOP"/>
    <property type="match status" value="1"/>
</dbReference>
<comment type="similarity">
    <text evidence="6">Belongs to the ABC-4 integral membrane protein family.</text>
</comment>
<dbReference type="InterPro" id="IPR017800">
    <property type="entry name" value="ADOP"/>
</dbReference>